<reference evidence="2" key="1">
    <citation type="submission" date="2017-08" db="EMBL/GenBank/DDBJ databases">
        <authorList>
            <person name="Polle J.E."/>
            <person name="Barry K."/>
            <person name="Cushman J."/>
            <person name="Schmutz J."/>
            <person name="Tran D."/>
            <person name="Hathwaick L.T."/>
            <person name="Yim W.C."/>
            <person name="Jenkins J."/>
            <person name="Mckie-Krisberg Z.M."/>
            <person name="Prochnik S."/>
            <person name="Lindquist E."/>
            <person name="Dockter R.B."/>
            <person name="Adam C."/>
            <person name="Molina H."/>
            <person name="Bunkerborg J."/>
            <person name="Jin E."/>
            <person name="Buchheim M."/>
            <person name="Magnuson J."/>
        </authorList>
    </citation>
    <scope>NUCLEOTIDE SEQUENCE</scope>
    <source>
        <strain evidence="2">CCAP 19/18</strain>
    </source>
</reference>
<keyword evidence="3" id="KW-1185">Reference proteome</keyword>
<feature type="compositionally biased region" description="Basic and acidic residues" evidence="1">
    <location>
        <begin position="41"/>
        <end position="60"/>
    </location>
</feature>
<protein>
    <submittedName>
        <fullName evidence="2">Uncharacterized protein</fullName>
    </submittedName>
</protein>
<feature type="compositionally biased region" description="Polar residues" evidence="1">
    <location>
        <begin position="1"/>
        <end position="21"/>
    </location>
</feature>
<feature type="compositionally biased region" description="Polar residues" evidence="1">
    <location>
        <begin position="154"/>
        <end position="167"/>
    </location>
</feature>
<feature type="compositionally biased region" description="Low complexity" evidence="1">
    <location>
        <begin position="722"/>
        <end position="733"/>
    </location>
</feature>
<feature type="compositionally biased region" description="Low complexity" evidence="1">
    <location>
        <begin position="430"/>
        <end position="439"/>
    </location>
</feature>
<feature type="compositionally biased region" description="Polar residues" evidence="1">
    <location>
        <begin position="555"/>
        <end position="568"/>
    </location>
</feature>
<organism evidence="2 3">
    <name type="scientific">Dunaliella salina</name>
    <name type="common">Green alga</name>
    <name type="synonym">Protococcus salinus</name>
    <dbReference type="NCBI Taxonomy" id="3046"/>
    <lineage>
        <taxon>Eukaryota</taxon>
        <taxon>Viridiplantae</taxon>
        <taxon>Chlorophyta</taxon>
        <taxon>core chlorophytes</taxon>
        <taxon>Chlorophyceae</taxon>
        <taxon>CS clade</taxon>
        <taxon>Chlamydomonadales</taxon>
        <taxon>Dunaliellaceae</taxon>
        <taxon>Dunaliella</taxon>
    </lineage>
</organism>
<dbReference type="Proteomes" id="UP000815325">
    <property type="component" value="Unassembled WGS sequence"/>
</dbReference>
<evidence type="ECO:0000313" key="3">
    <source>
        <dbReference type="Proteomes" id="UP000815325"/>
    </source>
</evidence>
<accession>A0ABQ7H1E3</accession>
<feature type="region of interest" description="Disordered" evidence="1">
    <location>
        <begin position="544"/>
        <end position="585"/>
    </location>
</feature>
<feature type="region of interest" description="Disordered" evidence="1">
    <location>
        <begin position="1"/>
        <end position="200"/>
    </location>
</feature>
<gene>
    <name evidence="2" type="ORF">DUNSADRAFT_15911</name>
</gene>
<sequence>MYRRSSQSTPRLRPSTGSRKTTPLRKRDEERPPWNDTTIGDTDKYKCTPEQLARKKEQRVSKNLVSLRANKHSNSHAPSEWGSGHKLPQHGSPDAQHEGSGSPAPGPSSHKHRDSSTPDSQQRRSETPSSPPINYAAVLQMLNRHREEGLHSPNRFSPGTDAQITSSAPAAAAPAAPAAQQVGAPSPDPRSDYSHVAGLQPEFDATMGGFSRLDISSSSQGAIDGAAAAAAPTPLAAAAAAAAPQPPPPPLVAAAAPESTSAFMPPIPSVNNYIVPPPSRQAENSAQPAPPLSLGAAMDSMWESQQGMGTRLTNLEAALSRQQSYTARFAEVEDLRADVKQLSVEQARMRADLANFSNHATQLMTALQSQLQQLSQLGLGQLQSPPPQQQRHHHHHHQDYQPPLPLRHDVQQQQQQQQYQPPLPQRHDVQQQQQQRQYQPPLPLSHDMQQQQQQQQQRCPPLAVQGLVPHLSTSGGMGSTGSIEHPHPRRSLFTDLPDSAVSPQYSSSHQLAHAAPRVQGTYKACMASPPSRVFSLHLGPHRRVCASNPRGPPESRQQSASEVASTLASIHAPTHPPAMGLAPRIMPSSFQPRALGVPAPSSVGDSGSYLGQGVAGAVAAAGGNLASLGIDLPSHRLGGPALGRTSLEGGSSNTTQALHEGDSNSNLASKTGGAGGIQGLANTFGPSHPEPLLFDVASDFKIVRVGNAGGAGTGKRGTPENSLSYAAHTAAAARQKEARSRS</sequence>
<feature type="region of interest" description="Disordered" evidence="1">
    <location>
        <begin position="641"/>
        <end position="664"/>
    </location>
</feature>
<name>A0ABQ7H1E3_DUNSA</name>
<dbReference type="EMBL" id="MU069506">
    <property type="protein sequence ID" value="KAF5840668.1"/>
    <property type="molecule type" value="Genomic_DNA"/>
</dbReference>
<proteinExistence type="predicted"/>
<feature type="compositionally biased region" description="Low complexity" evidence="1">
    <location>
        <begin position="168"/>
        <end position="179"/>
    </location>
</feature>
<evidence type="ECO:0000313" key="2">
    <source>
        <dbReference type="EMBL" id="KAF5840668.1"/>
    </source>
</evidence>
<feature type="compositionally biased region" description="Polar residues" evidence="1">
    <location>
        <begin position="648"/>
        <end position="664"/>
    </location>
</feature>
<comment type="caution">
    <text evidence="2">The sequence shown here is derived from an EMBL/GenBank/DDBJ whole genome shotgun (WGS) entry which is preliminary data.</text>
</comment>
<feature type="compositionally biased region" description="Low complexity" evidence="1">
    <location>
        <begin position="411"/>
        <end position="420"/>
    </location>
</feature>
<evidence type="ECO:0000256" key="1">
    <source>
        <dbReference type="SAM" id="MobiDB-lite"/>
    </source>
</evidence>
<feature type="region of interest" description="Disordered" evidence="1">
    <location>
        <begin position="380"/>
        <end position="504"/>
    </location>
</feature>
<feature type="region of interest" description="Disordered" evidence="1">
    <location>
        <begin position="708"/>
        <end position="742"/>
    </location>
</feature>